<evidence type="ECO:0000313" key="2">
    <source>
        <dbReference type="EMBL" id="MDH5832990.1"/>
    </source>
</evidence>
<comment type="caution">
    <text evidence="2">The sequence shown here is derived from an EMBL/GenBank/DDBJ whole genome shotgun (WGS) entry which is preliminary data.</text>
</comment>
<name>A0ABT6JQN7_9GAMM</name>
<dbReference type="EMBL" id="JARXRO010000011">
    <property type="protein sequence ID" value="MDH5832990.1"/>
    <property type="molecule type" value="Genomic_DNA"/>
</dbReference>
<dbReference type="SUPFAM" id="SSF53448">
    <property type="entry name" value="Nucleotide-diphospho-sugar transferases"/>
    <property type="match status" value="1"/>
</dbReference>
<accession>A0ABT6JQN7</accession>
<dbReference type="InterPro" id="IPR029044">
    <property type="entry name" value="Nucleotide-diphossugar_trans"/>
</dbReference>
<evidence type="ECO:0000256" key="1">
    <source>
        <dbReference type="SAM" id="MobiDB-lite"/>
    </source>
</evidence>
<organism evidence="2 3">
    <name type="scientific">Luteimonas kalidii</name>
    <dbReference type="NCBI Taxonomy" id="3042025"/>
    <lineage>
        <taxon>Bacteria</taxon>
        <taxon>Pseudomonadati</taxon>
        <taxon>Pseudomonadota</taxon>
        <taxon>Gammaproteobacteria</taxon>
        <taxon>Lysobacterales</taxon>
        <taxon>Lysobacteraceae</taxon>
        <taxon>Luteimonas</taxon>
    </lineage>
</organism>
<dbReference type="Proteomes" id="UP001156873">
    <property type="component" value="Unassembled WGS sequence"/>
</dbReference>
<proteinExistence type="predicted"/>
<dbReference type="RefSeq" id="WP_280577173.1">
    <property type="nucleotide sequence ID" value="NZ_JARXRO010000011.1"/>
</dbReference>
<gene>
    <name evidence="2" type="ORF">QFW81_03475</name>
</gene>
<sequence length="305" mass="32240">MAELPVVLLPVGTDDDALDACLAALDAGMPAGTRVWLADDAQAGPRGLAIIERWLATTRLQADYTRRDRRVGEVAHVDQMLAACGDADVIVLAADAVSAPGWATQLAACFARDAAIASATPWCNAGEVAAWPRIGEIAPMPDDPARLARACAAMPPLHPELPAAVAHAVILRGSARRKAGGLDVQSYGSWYAALIDLSLRLAGLGWRNVLCETAFVARGSEGGAAEGDMDALAARWPTWHARLATILMQDPLRDQRERLMQLYEAADGPQRQRDLFPDRAGDDGERDGSGPRLPSAGVAAQEDGA</sequence>
<evidence type="ECO:0000313" key="3">
    <source>
        <dbReference type="Proteomes" id="UP001156873"/>
    </source>
</evidence>
<keyword evidence="3" id="KW-1185">Reference proteome</keyword>
<protein>
    <submittedName>
        <fullName evidence="2">Glycosyltransferase</fullName>
    </submittedName>
</protein>
<feature type="compositionally biased region" description="Basic and acidic residues" evidence="1">
    <location>
        <begin position="270"/>
        <end position="289"/>
    </location>
</feature>
<feature type="region of interest" description="Disordered" evidence="1">
    <location>
        <begin position="263"/>
        <end position="305"/>
    </location>
</feature>
<reference evidence="2 3" key="1">
    <citation type="submission" date="2023-04" db="EMBL/GenBank/DDBJ databases">
        <title>Luteimonas sp. M1R5S59.</title>
        <authorList>
            <person name="Sun J.-Q."/>
        </authorList>
    </citation>
    <scope>NUCLEOTIDE SEQUENCE [LARGE SCALE GENOMIC DNA]</scope>
    <source>
        <strain evidence="2 3">M1R5S59</strain>
    </source>
</reference>